<organism evidence="1 2">
    <name type="scientific">Gilvimarinus gilvus</name>
    <dbReference type="NCBI Taxonomy" id="3058038"/>
    <lineage>
        <taxon>Bacteria</taxon>
        <taxon>Pseudomonadati</taxon>
        <taxon>Pseudomonadota</taxon>
        <taxon>Gammaproteobacteria</taxon>
        <taxon>Cellvibrionales</taxon>
        <taxon>Cellvibrionaceae</taxon>
        <taxon>Gilvimarinus</taxon>
    </lineage>
</organism>
<evidence type="ECO:0000313" key="2">
    <source>
        <dbReference type="Proteomes" id="UP001273505"/>
    </source>
</evidence>
<sequence length="131" mass="14712">MQKNIGVVSLLFATLIVAGCAGQFKSSTPEETVGRLAQERLDALLAKDLEKAYEFTSPAYRSSVSLARYKPHVAGAAGWKSGKIDSVSCEEQLCDVRYIVTYRTAFIKTDLTTQINERWINIDGNWWLYQK</sequence>
<dbReference type="RefSeq" id="WP_302721459.1">
    <property type="nucleotide sequence ID" value="NZ_JAULRU010000319.1"/>
</dbReference>
<keyword evidence="2" id="KW-1185">Reference proteome</keyword>
<comment type="caution">
    <text evidence="1">The sequence shown here is derived from an EMBL/GenBank/DDBJ whole genome shotgun (WGS) entry which is preliminary data.</text>
</comment>
<dbReference type="Proteomes" id="UP001273505">
    <property type="component" value="Unassembled WGS sequence"/>
</dbReference>
<proteinExistence type="predicted"/>
<evidence type="ECO:0008006" key="3">
    <source>
        <dbReference type="Google" id="ProtNLM"/>
    </source>
</evidence>
<gene>
    <name evidence="1" type="ORF">SCD92_07605</name>
</gene>
<reference evidence="1 2" key="1">
    <citation type="submission" date="2023-11" db="EMBL/GenBank/DDBJ databases">
        <title>Gilvimarinus fulvus sp. nov., isolated from the surface of Kelp.</title>
        <authorList>
            <person name="Sun Y.Y."/>
            <person name="Gong Y."/>
            <person name="Du Z.J."/>
        </authorList>
    </citation>
    <scope>NUCLEOTIDE SEQUENCE [LARGE SCALE GENOMIC DNA]</scope>
    <source>
        <strain evidence="1 2">SDUM040013</strain>
    </source>
</reference>
<evidence type="ECO:0000313" key="1">
    <source>
        <dbReference type="EMBL" id="MDX6849221.1"/>
    </source>
</evidence>
<accession>A0ABU4RYH4</accession>
<dbReference type="PROSITE" id="PS51257">
    <property type="entry name" value="PROKAR_LIPOPROTEIN"/>
    <property type="match status" value="1"/>
</dbReference>
<name>A0ABU4RYH4_9GAMM</name>
<dbReference type="EMBL" id="JAXAFO010000010">
    <property type="protein sequence ID" value="MDX6849221.1"/>
    <property type="molecule type" value="Genomic_DNA"/>
</dbReference>
<protein>
    <recommendedName>
        <fullName evidence="3">Lipoprotein</fullName>
    </recommendedName>
</protein>